<reference evidence="1 2" key="1">
    <citation type="journal article" date="2013" name="PLoS Genet.">
        <title>Comparative genome structure, secondary metabolite, and effector coding capacity across Cochliobolus pathogens.</title>
        <authorList>
            <person name="Condon B.J."/>
            <person name="Leng Y."/>
            <person name="Wu D."/>
            <person name="Bushley K.E."/>
            <person name="Ohm R.A."/>
            <person name="Otillar R."/>
            <person name="Martin J."/>
            <person name="Schackwitz W."/>
            <person name="Grimwood J."/>
            <person name="MohdZainudin N."/>
            <person name="Xue C."/>
            <person name="Wang R."/>
            <person name="Manning V.A."/>
            <person name="Dhillon B."/>
            <person name="Tu Z.J."/>
            <person name="Steffenson B.J."/>
            <person name="Salamov A."/>
            <person name="Sun H."/>
            <person name="Lowry S."/>
            <person name="LaButti K."/>
            <person name="Han J."/>
            <person name="Copeland A."/>
            <person name="Lindquist E."/>
            <person name="Barry K."/>
            <person name="Schmutz J."/>
            <person name="Baker S.E."/>
            <person name="Ciuffetti L.M."/>
            <person name="Grigoriev I.V."/>
            <person name="Zhong S."/>
            <person name="Turgeon B.G."/>
        </authorList>
    </citation>
    <scope>NUCLEOTIDE SEQUENCE [LARGE SCALE GENOMIC DNA]</scope>
    <source>
        <strain evidence="1 2">26-R-13</strain>
    </source>
</reference>
<dbReference type="AlphaFoldDB" id="W6YPK3"/>
<proteinExistence type="predicted"/>
<organism evidence="1 2">
    <name type="scientific">Cochliobolus carbonum (strain 26-R-13)</name>
    <name type="common">Maize leaf spot fungus</name>
    <name type="synonym">Bipolaris zeicola</name>
    <dbReference type="NCBI Taxonomy" id="930089"/>
    <lineage>
        <taxon>Eukaryota</taxon>
        <taxon>Fungi</taxon>
        <taxon>Dikarya</taxon>
        <taxon>Ascomycota</taxon>
        <taxon>Pezizomycotina</taxon>
        <taxon>Dothideomycetes</taxon>
        <taxon>Pleosporomycetidae</taxon>
        <taxon>Pleosporales</taxon>
        <taxon>Pleosporineae</taxon>
        <taxon>Pleosporaceae</taxon>
        <taxon>Bipolaris</taxon>
    </lineage>
</organism>
<dbReference type="GeneID" id="19154101"/>
<dbReference type="KEGG" id="bze:COCCADRAFT_96210"/>
<dbReference type="OrthoDB" id="3782610at2759"/>
<evidence type="ECO:0000313" key="2">
    <source>
        <dbReference type="Proteomes" id="UP000053841"/>
    </source>
</evidence>
<dbReference type="Proteomes" id="UP000053841">
    <property type="component" value="Unassembled WGS sequence"/>
</dbReference>
<accession>W6YPK3</accession>
<name>W6YPK3_COCC2</name>
<sequence>MSNTTPDTLLKLASELSALGTTLSAAGTKLAAAAACLEQEAANIALANAQKWGVDVQVAVRAGPGVSTAQRKGEGHEVVVNGVKK</sequence>
<gene>
    <name evidence="1" type="ORF">COCCADRAFT_96210</name>
</gene>
<protein>
    <submittedName>
        <fullName evidence="1">Uncharacterized protein</fullName>
    </submittedName>
</protein>
<dbReference type="eggNOG" id="ENOG502RH44">
    <property type="taxonomic scope" value="Eukaryota"/>
</dbReference>
<dbReference type="RefSeq" id="XP_007712346.1">
    <property type="nucleotide sequence ID" value="XM_007714156.1"/>
</dbReference>
<keyword evidence="2" id="KW-1185">Reference proteome</keyword>
<dbReference type="HOGENOM" id="CLU_192381_0_0_1"/>
<dbReference type="EMBL" id="KI964612">
    <property type="protein sequence ID" value="EUC33356.1"/>
    <property type="molecule type" value="Genomic_DNA"/>
</dbReference>
<evidence type="ECO:0000313" key="1">
    <source>
        <dbReference type="EMBL" id="EUC33356.1"/>
    </source>
</evidence>